<comment type="caution">
    <text evidence="2">The sequence shown here is derived from an EMBL/GenBank/DDBJ whole genome shotgun (WGS) entry which is preliminary data.</text>
</comment>
<name>A0AAW1VXU4_RUBAR</name>
<dbReference type="AlphaFoldDB" id="A0AAW1VXU4"/>
<evidence type="ECO:0000256" key="1">
    <source>
        <dbReference type="SAM" id="MobiDB-lite"/>
    </source>
</evidence>
<organism evidence="2 3">
    <name type="scientific">Rubus argutus</name>
    <name type="common">Southern blackberry</name>
    <dbReference type="NCBI Taxonomy" id="59490"/>
    <lineage>
        <taxon>Eukaryota</taxon>
        <taxon>Viridiplantae</taxon>
        <taxon>Streptophyta</taxon>
        <taxon>Embryophyta</taxon>
        <taxon>Tracheophyta</taxon>
        <taxon>Spermatophyta</taxon>
        <taxon>Magnoliopsida</taxon>
        <taxon>eudicotyledons</taxon>
        <taxon>Gunneridae</taxon>
        <taxon>Pentapetalae</taxon>
        <taxon>rosids</taxon>
        <taxon>fabids</taxon>
        <taxon>Rosales</taxon>
        <taxon>Rosaceae</taxon>
        <taxon>Rosoideae</taxon>
        <taxon>Rosoideae incertae sedis</taxon>
        <taxon>Rubus</taxon>
    </lineage>
</organism>
<sequence length="156" mass="17596">MGVEVDDDQDQFDVPIADDSLETFDFEVEIAALGWVAGDPIRRDESGNDSGNFSSVLEEPISLQYGGQRSRRCWDWAWAEVRGEKPWRGSVRPRCRSKGRGSGGGWRWRSGAPSSRRPIPYSLVDTTFPLDILPSSMSRRLLLSLLVSYRSEMLIN</sequence>
<protein>
    <submittedName>
        <fullName evidence="2">Uncharacterized protein</fullName>
    </submittedName>
</protein>
<dbReference type="Proteomes" id="UP001457282">
    <property type="component" value="Unassembled WGS sequence"/>
</dbReference>
<dbReference type="EMBL" id="JBEDUW010000007">
    <property type="protein sequence ID" value="KAK9912675.1"/>
    <property type="molecule type" value="Genomic_DNA"/>
</dbReference>
<evidence type="ECO:0000313" key="3">
    <source>
        <dbReference type="Proteomes" id="UP001457282"/>
    </source>
</evidence>
<keyword evidence="3" id="KW-1185">Reference proteome</keyword>
<accession>A0AAW1VXU4</accession>
<gene>
    <name evidence="2" type="ORF">M0R45_036526</name>
</gene>
<evidence type="ECO:0000313" key="2">
    <source>
        <dbReference type="EMBL" id="KAK9912675.1"/>
    </source>
</evidence>
<reference evidence="2 3" key="1">
    <citation type="journal article" date="2023" name="G3 (Bethesda)">
        <title>A chromosome-length genome assembly and annotation of blackberry (Rubus argutus, cv. 'Hillquist').</title>
        <authorList>
            <person name="Bruna T."/>
            <person name="Aryal R."/>
            <person name="Dudchenko O."/>
            <person name="Sargent D.J."/>
            <person name="Mead D."/>
            <person name="Buti M."/>
            <person name="Cavallini A."/>
            <person name="Hytonen T."/>
            <person name="Andres J."/>
            <person name="Pham M."/>
            <person name="Weisz D."/>
            <person name="Mascagni F."/>
            <person name="Usai G."/>
            <person name="Natali L."/>
            <person name="Bassil N."/>
            <person name="Fernandez G.E."/>
            <person name="Lomsadze A."/>
            <person name="Armour M."/>
            <person name="Olukolu B."/>
            <person name="Poorten T."/>
            <person name="Britton C."/>
            <person name="Davik J."/>
            <person name="Ashrafi H."/>
            <person name="Aiden E.L."/>
            <person name="Borodovsky M."/>
            <person name="Worthington M."/>
        </authorList>
    </citation>
    <scope>NUCLEOTIDE SEQUENCE [LARGE SCALE GENOMIC DNA]</scope>
    <source>
        <strain evidence="2">PI 553951</strain>
    </source>
</reference>
<proteinExistence type="predicted"/>
<feature type="region of interest" description="Disordered" evidence="1">
    <location>
        <begin position="88"/>
        <end position="111"/>
    </location>
</feature>